<dbReference type="OMA" id="GPFDEMP"/>
<dbReference type="OrthoDB" id="5796896at2759"/>
<evidence type="ECO:0000313" key="1">
    <source>
        <dbReference type="EMBL" id="OZF81387.1"/>
    </source>
</evidence>
<organism evidence="1 2">
    <name type="scientific">Caenorhabditis remanei</name>
    <name type="common">Caenorhabditis vulgaris</name>
    <dbReference type="NCBI Taxonomy" id="31234"/>
    <lineage>
        <taxon>Eukaryota</taxon>
        <taxon>Metazoa</taxon>
        <taxon>Ecdysozoa</taxon>
        <taxon>Nematoda</taxon>
        <taxon>Chromadorea</taxon>
        <taxon>Rhabditida</taxon>
        <taxon>Rhabditina</taxon>
        <taxon>Rhabditomorpha</taxon>
        <taxon>Rhabditoidea</taxon>
        <taxon>Rhabditidae</taxon>
        <taxon>Peloderinae</taxon>
        <taxon>Caenorhabditis</taxon>
    </lineage>
</organism>
<proteinExistence type="predicted"/>
<accession>A0A260Z6X2</accession>
<reference evidence="1" key="1">
    <citation type="submission" date="2017-08" db="EMBL/GenBank/DDBJ databases">
        <authorList>
            <person name="de Groot N.N."/>
        </authorList>
    </citation>
    <scope>NUCLEOTIDE SEQUENCE [LARGE SCALE GENOMIC DNA]</scope>
    <source>
        <strain evidence="1">PX439</strain>
    </source>
</reference>
<dbReference type="EMBL" id="NMWX01000288">
    <property type="protein sequence ID" value="OZF81387.1"/>
    <property type="molecule type" value="Genomic_DNA"/>
</dbReference>
<dbReference type="STRING" id="31234.E3LYT2"/>
<sequence length="212" mass="24051">MNIAQNNRLEQLRAVEADLLCPPPADPFQCFPTGWTRAANLKENEWIRMSNREKPMSPPPREPSPEIRRAMRRAAPPRNNRPAPLQVPERRALRQLNGVPNRRPCTPPPVNRSNPEIAVPVENVAEPRRRALSPTQLPGVRAIPKDYNRFFRGLLAPGEYFAKSQTRYLGPFDEMPTEATLPSNDDYVILQRMGRLPDSGKSIFRQVGTLST</sequence>
<dbReference type="Proteomes" id="UP000216624">
    <property type="component" value="Unassembled WGS sequence"/>
</dbReference>
<protein>
    <submittedName>
        <fullName evidence="1">Uncharacterized protein</fullName>
    </submittedName>
</protein>
<comment type="caution">
    <text evidence="1">The sequence shown here is derived from an EMBL/GenBank/DDBJ whole genome shotgun (WGS) entry which is preliminary data.</text>
</comment>
<evidence type="ECO:0000313" key="2">
    <source>
        <dbReference type="Proteomes" id="UP000216624"/>
    </source>
</evidence>
<gene>
    <name evidence="1" type="ORF">FL82_16849</name>
</gene>
<dbReference type="HOGENOM" id="CLU_1469529_0_0_1"/>
<feature type="non-terminal residue" evidence="1">
    <location>
        <position position="1"/>
    </location>
</feature>
<dbReference type="CTD" id="9800898"/>
<dbReference type="eggNOG" id="ENOG502THGR">
    <property type="taxonomic scope" value="Eukaryota"/>
</dbReference>
<dbReference type="KEGG" id="crq:GCK72_010647"/>
<name>A0A260Z6X2_CAERE</name>
<keyword evidence="2" id="KW-1185">Reference proteome</keyword>